<evidence type="ECO:0000313" key="17">
    <source>
        <dbReference type="Proteomes" id="UP000663760"/>
    </source>
</evidence>
<dbReference type="SUPFAM" id="SSF56112">
    <property type="entry name" value="Protein kinase-like (PK-like)"/>
    <property type="match status" value="1"/>
</dbReference>
<keyword evidence="5 13" id="KW-0732">Signal</keyword>
<dbReference type="Pfam" id="PF00069">
    <property type="entry name" value="Pkinase"/>
    <property type="match status" value="1"/>
</dbReference>
<evidence type="ECO:0000256" key="4">
    <source>
        <dbReference type="ARBA" id="ARBA00022679"/>
    </source>
</evidence>
<dbReference type="CDD" id="cd00054">
    <property type="entry name" value="EGF_CA"/>
    <property type="match status" value="1"/>
</dbReference>
<evidence type="ECO:0000256" key="10">
    <source>
        <dbReference type="ARBA" id="ARBA00023180"/>
    </source>
</evidence>
<dbReference type="PANTHER" id="PTHR27005:SF479">
    <property type="entry name" value="OS06G0706600 PROTEIN"/>
    <property type="match status" value="1"/>
</dbReference>
<name>A0A7I8LGS1_SPIIN</name>
<dbReference type="AlphaFoldDB" id="A0A7I8LGS1"/>
<dbReference type="OrthoDB" id="4062651at2759"/>
<dbReference type="InterPro" id="IPR000152">
    <property type="entry name" value="EGF-type_Asp/Asn_hydroxyl_site"/>
</dbReference>
<dbReference type="FunFam" id="1.10.510.10:FF:000084">
    <property type="entry name" value="Wall-associated receptor kinase 2"/>
    <property type="match status" value="1"/>
</dbReference>
<organism evidence="16 17">
    <name type="scientific">Spirodela intermedia</name>
    <name type="common">Intermediate duckweed</name>
    <dbReference type="NCBI Taxonomy" id="51605"/>
    <lineage>
        <taxon>Eukaryota</taxon>
        <taxon>Viridiplantae</taxon>
        <taxon>Streptophyta</taxon>
        <taxon>Embryophyta</taxon>
        <taxon>Tracheophyta</taxon>
        <taxon>Spermatophyta</taxon>
        <taxon>Magnoliopsida</taxon>
        <taxon>Liliopsida</taxon>
        <taxon>Araceae</taxon>
        <taxon>Lemnoideae</taxon>
        <taxon>Spirodela</taxon>
    </lineage>
</organism>
<evidence type="ECO:0000256" key="3">
    <source>
        <dbReference type="ARBA" id="ARBA00022536"/>
    </source>
</evidence>
<dbReference type="Gene3D" id="3.30.200.20">
    <property type="entry name" value="Phosphorylase Kinase, domain 1"/>
    <property type="match status" value="1"/>
</dbReference>
<dbReference type="InterPro" id="IPR000742">
    <property type="entry name" value="EGF"/>
</dbReference>
<dbReference type="InterPro" id="IPR018097">
    <property type="entry name" value="EGF_Ca-bd_CS"/>
</dbReference>
<dbReference type="GO" id="GO:0030247">
    <property type="term" value="F:polysaccharide binding"/>
    <property type="evidence" value="ECO:0007669"/>
    <property type="project" value="InterPro"/>
</dbReference>
<dbReference type="PANTHER" id="PTHR27005">
    <property type="entry name" value="WALL-ASSOCIATED RECEPTOR KINASE-LIKE 21"/>
    <property type="match status" value="1"/>
</dbReference>
<dbReference type="Gene3D" id="2.90.20.10">
    <property type="entry name" value="Plasmodium vivax P25 domain"/>
    <property type="match status" value="1"/>
</dbReference>
<keyword evidence="3 11" id="KW-0245">EGF-like domain</keyword>
<feature type="chain" id="PRO_5029798844" evidence="13">
    <location>
        <begin position="19"/>
        <end position="714"/>
    </location>
</feature>
<dbReference type="InterPro" id="IPR025287">
    <property type="entry name" value="WAK_GUB"/>
</dbReference>
<evidence type="ECO:0000256" key="1">
    <source>
        <dbReference type="ARBA" id="ARBA00004479"/>
    </source>
</evidence>
<dbReference type="InterPro" id="IPR000719">
    <property type="entry name" value="Prot_kinase_dom"/>
</dbReference>
<keyword evidence="4" id="KW-0808">Transferase</keyword>
<evidence type="ECO:0000256" key="11">
    <source>
        <dbReference type="PROSITE-ProRule" id="PRU00076"/>
    </source>
</evidence>
<dbReference type="EMBL" id="LR746278">
    <property type="protein sequence ID" value="CAA7408508.1"/>
    <property type="molecule type" value="Genomic_DNA"/>
</dbReference>
<sequence>MAPRVSLLLILLLPVLLQFPCLQPSSSSSVVTVREDCSESCGGVPIPYPFGVGEGCSRDSNFDVYCDRTSTPPKPLLFSNQSNVEILSVSLLEGKLRFPIGYQIGNDKSNEWIDLKGSNYVFSEMDNVFTGIGCHTFAVINATGEYTCISGCATLCSSPSNTVDGNCTGMGCCEASIPGDLDFYRLRFPTFIQPSPVVHFSECSYAFLVEKESYEFRKNHIYDFDKYSKQLPTVLDWVAGKDKCEKAKLKTSSYACISGYSECYDSADGRGYRCNCSNGYQGNPYLRNGCQDINECDIPSKCPANSNCFNTLGNYICECPKGTIHDRLENACQKKEFTILPLGLGLSTGLFLLIILGSWIYWGLYKIKIMLSRKNFFEENGGLMLKSQISSLPGSTFTIFSVGQIEKATKKFNNEMIIGRGRQGIVYRGVLDNRLVAIKKSRSIDESQRSEFAKEMLILSQINHRNILKILGCCLEVDIPILVYEFISHGTLFHYLHGENKFRLSFLERLRITIESTDALNCLHAQASPSIVHGDLKSADILLDGNLAAKISDFGASKMAPMDKDQFAALVQGTYGYLDPESLQTYQLTSKSYVYSFGVILADLITRRTALYCDSLQKQKNLALDIVSSVRNNRLLTILDAQIVNEHHIPYLHDVAMLTCRCLSMTGDDSPTMKEVVMELEGIRSLVLSQGVLDKVDEAVPLLGGELTPYENNT</sequence>
<feature type="domain" description="EGF-like" evidence="15">
    <location>
        <begin position="292"/>
        <end position="329"/>
    </location>
</feature>
<keyword evidence="9" id="KW-1015">Disulfide bond</keyword>
<proteinExistence type="predicted"/>
<keyword evidence="7" id="KW-0547">Nucleotide-binding</keyword>
<dbReference type="GO" id="GO:0005524">
    <property type="term" value="F:ATP binding"/>
    <property type="evidence" value="ECO:0007669"/>
    <property type="project" value="UniProtKB-KW"/>
</dbReference>
<keyword evidence="10" id="KW-0325">Glycoprotein</keyword>
<accession>A0A7I8LGS1</accession>
<feature type="domain" description="Protein kinase" evidence="14">
    <location>
        <begin position="412"/>
        <end position="687"/>
    </location>
</feature>
<keyword evidence="12" id="KW-1133">Transmembrane helix</keyword>
<keyword evidence="2" id="KW-0723">Serine/threonine-protein kinase</keyword>
<feature type="signal peptide" evidence="13">
    <location>
        <begin position="1"/>
        <end position="18"/>
    </location>
</feature>
<dbReference type="InterPro" id="IPR049883">
    <property type="entry name" value="NOTCH1_EGF-like"/>
</dbReference>
<protein>
    <submittedName>
        <fullName evidence="16">Uncharacterized protein</fullName>
    </submittedName>
</protein>
<evidence type="ECO:0000256" key="8">
    <source>
        <dbReference type="ARBA" id="ARBA00022840"/>
    </source>
</evidence>
<dbReference type="InterPro" id="IPR001881">
    <property type="entry name" value="EGF-like_Ca-bd_dom"/>
</dbReference>
<keyword evidence="6" id="KW-0677">Repeat</keyword>
<evidence type="ECO:0000256" key="7">
    <source>
        <dbReference type="ARBA" id="ARBA00022741"/>
    </source>
</evidence>
<dbReference type="GO" id="GO:0005509">
    <property type="term" value="F:calcium ion binding"/>
    <property type="evidence" value="ECO:0007669"/>
    <property type="project" value="InterPro"/>
</dbReference>
<dbReference type="InterPro" id="IPR045274">
    <property type="entry name" value="WAK-like"/>
</dbReference>
<comment type="caution">
    <text evidence="11">Lacks conserved residue(s) required for the propagation of feature annotation.</text>
</comment>
<dbReference type="PROSITE" id="PS01187">
    <property type="entry name" value="EGF_CA"/>
    <property type="match status" value="1"/>
</dbReference>
<dbReference type="SMART" id="SM00181">
    <property type="entry name" value="EGF"/>
    <property type="match status" value="2"/>
</dbReference>
<dbReference type="PROSITE" id="PS50026">
    <property type="entry name" value="EGF_3"/>
    <property type="match status" value="1"/>
</dbReference>
<dbReference type="FunFam" id="2.10.25.10:FF:000038">
    <property type="entry name" value="Fibrillin 2"/>
    <property type="match status" value="1"/>
</dbReference>
<gene>
    <name evidence="16" type="ORF">SI8410_15019186</name>
</gene>
<feature type="transmembrane region" description="Helical" evidence="12">
    <location>
        <begin position="339"/>
        <end position="364"/>
    </location>
</feature>
<dbReference type="GO" id="GO:0005886">
    <property type="term" value="C:plasma membrane"/>
    <property type="evidence" value="ECO:0007669"/>
    <property type="project" value="TreeGrafter"/>
</dbReference>
<keyword evidence="2" id="KW-0418">Kinase</keyword>
<dbReference type="Proteomes" id="UP000663760">
    <property type="component" value="Chromosome 15"/>
</dbReference>
<dbReference type="GO" id="GO:0007166">
    <property type="term" value="P:cell surface receptor signaling pathway"/>
    <property type="evidence" value="ECO:0007669"/>
    <property type="project" value="InterPro"/>
</dbReference>
<keyword evidence="12" id="KW-0472">Membrane</keyword>
<keyword evidence="8" id="KW-0067">ATP-binding</keyword>
<dbReference type="PROSITE" id="PS00010">
    <property type="entry name" value="ASX_HYDROXYL"/>
    <property type="match status" value="1"/>
</dbReference>
<dbReference type="InterPro" id="IPR011009">
    <property type="entry name" value="Kinase-like_dom_sf"/>
</dbReference>
<evidence type="ECO:0000313" key="16">
    <source>
        <dbReference type="EMBL" id="CAA7408508.1"/>
    </source>
</evidence>
<comment type="subcellular location">
    <subcellularLocation>
        <location evidence="1">Membrane</location>
        <topology evidence="1">Single-pass type I membrane protein</topology>
    </subcellularLocation>
</comment>
<dbReference type="SMART" id="SM00220">
    <property type="entry name" value="S_TKc"/>
    <property type="match status" value="1"/>
</dbReference>
<dbReference type="Pfam" id="PF13947">
    <property type="entry name" value="GUB_WAK_bind"/>
    <property type="match status" value="1"/>
</dbReference>
<keyword evidence="17" id="KW-1185">Reference proteome</keyword>
<dbReference type="PROSITE" id="PS50011">
    <property type="entry name" value="PROTEIN_KINASE_DOM"/>
    <property type="match status" value="1"/>
</dbReference>
<evidence type="ECO:0000259" key="15">
    <source>
        <dbReference type="PROSITE" id="PS50026"/>
    </source>
</evidence>
<dbReference type="SUPFAM" id="SSF57196">
    <property type="entry name" value="EGF/Laminin"/>
    <property type="match status" value="1"/>
</dbReference>
<evidence type="ECO:0000256" key="13">
    <source>
        <dbReference type="SAM" id="SignalP"/>
    </source>
</evidence>
<reference evidence="16" key="1">
    <citation type="submission" date="2020-02" db="EMBL/GenBank/DDBJ databases">
        <authorList>
            <person name="Scholz U."/>
            <person name="Mascher M."/>
            <person name="Fiebig A."/>
        </authorList>
    </citation>
    <scope>NUCLEOTIDE SEQUENCE</scope>
</reference>
<evidence type="ECO:0000259" key="14">
    <source>
        <dbReference type="PROSITE" id="PS50011"/>
    </source>
</evidence>
<dbReference type="SMART" id="SM00179">
    <property type="entry name" value="EGF_CA"/>
    <property type="match status" value="1"/>
</dbReference>
<keyword evidence="12" id="KW-0812">Transmembrane</keyword>
<evidence type="ECO:0000256" key="5">
    <source>
        <dbReference type="ARBA" id="ARBA00022729"/>
    </source>
</evidence>
<evidence type="ECO:0000256" key="9">
    <source>
        <dbReference type="ARBA" id="ARBA00023157"/>
    </source>
</evidence>
<evidence type="ECO:0000256" key="6">
    <source>
        <dbReference type="ARBA" id="ARBA00022737"/>
    </source>
</evidence>
<dbReference type="Gene3D" id="1.10.510.10">
    <property type="entry name" value="Transferase(Phosphotransferase) domain 1"/>
    <property type="match status" value="1"/>
</dbReference>
<dbReference type="GO" id="GO:0004674">
    <property type="term" value="F:protein serine/threonine kinase activity"/>
    <property type="evidence" value="ECO:0007669"/>
    <property type="project" value="UniProtKB-KW"/>
</dbReference>
<evidence type="ECO:0000256" key="2">
    <source>
        <dbReference type="ARBA" id="ARBA00022527"/>
    </source>
</evidence>
<evidence type="ECO:0000256" key="12">
    <source>
        <dbReference type="SAM" id="Phobius"/>
    </source>
</evidence>
<dbReference type="Pfam" id="PF07645">
    <property type="entry name" value="EGF_CA"/>
    <property type="match status" value="1"/>
</dbReference>